<dbReference type="AlphaFoldDB" id="A0AAD3XG81"/>
<feature type="region of interest" description="Disordered" evidence="1">
    <location>
        <begin position="1"/>
        <end position="44"/>
    </location>
</feature>
<feature type="compositionally biased region" description="Basic residues" evidence="1">
    <location>
        <begin position="76"/>
        <end position="85"/>
    </location>
</feature>
<proteinExistence type="predicted"/>
<feature type="compositionally biased region" description="Basic and acidic residues" evidence="1">
    <location>
        <begin position="1"/>
        <end position="19"/>
    </location>
</feature>
<sequence>MANDQPHHPTSGHDQDPHSAQRVNSHQTPCHKFYPKGKGVTGSIRTQHISQIQHNKVTPIHFLDLSHPPEKEVGMTKHHRQLQKH</sequence>
<evidence type="ECO:0000256" key="1">
    <source>
        <dbReference type="SAM" id="MobiDB-lite"/>
    </source>
</evidence>
<dbReference type="Proteomes" id="UP001279734">
    <property type="component" value="Unassembled WGS sequence"/>
</dbReference>
<organism evidence="2 3">
    <name type="scientific">Nepenthes gracilis</name>
    <name type="common">Slender pitcher plant</name>
    <dbReference type="NCBI Taxonomy" id="150966"/>
    <lineage>
        <taxon>Eukaryota</taxon>
        <taxon>Viridiplantae</taxon>
        <taxon>Streptophyta</taxon>
        <taxon>Embryophyta</taxon>
        <taxon>Tracheophyta</taxon>
        <taxon>Spermatophyta</taxon>
        <taxon>Magnoliopsida</taxon>
        <taxon>eudicotyledons</taxon>
        <taxon>Gunneridae</taxon>
        <taxon>Pentapetalae</taxon>
        <taxon>Caryophyllales</taxon>
        <taxon>Nepenthaceae</taxon>
        <taxon>Nepenthes</taxon>
    </lineage>
</organism>
<comment type="caution">
    <text evidence="2">The sequence shown here is derived from an EMBL/GenBank/DDBJ whole genome shotgun (WGS) entry which is preliminary data.</text>
</comment>
<reference evidence="2" key="1">
    <citation type="submission" date="2023-05" db="EMBL/GenBank/DDBJ databases">
        <title>Nepenthes gracilis genome sequencing.</title>
        <authorList>
            <person name="Fukushima K."/>
        </authorList>
    </citation>
    <scope>NUCLEOTIDE SEQUENCE</scope>
    <source>
        <strain evidence="2">SING2019-196</strain>
    </source>
</reference>
<feature type="region of interest" description="Disordered" evidence="1">
    <location>
        <begin position="66"/>
        <end position="85"/>
    </location>
</feature>
<protein>
    <submittedName>
        <fullName evidence="2">Uncharacterized protein</fullName>
    </submittedName>
</protein>
<name>A0AAD3XG81_NEPGR</name>
<keyword evidence="3" id="KW-1185">Reference proteome</keyword>
<accession>A0AAD3XG81</accession>
<evidence type="ECO:0000313" key="2">
    <source>
        <dbReference type="EMBL" id="GMH03387.1"/>
    </source>
</evidence>
<gene>
    <name evidence="2" type="ORF">Nepgr_005226</name>
</gene>
<dbReference type="EMBL" id="BSYO01000004">
    <property type="protein sequence ID" value="GMH03387.1"/>
    <property type="molecule type" value="Genomic_DNA"/>
</dbReference>
<evidence type="ECO:0000313" key="3">
    <source>
        <dbReference type="Proteomes" id="UP001279734"/>
    </source>
</evidence>